<gene>
    <name evidence="1" type="ORF">A8L45_16435</name>
</gene>
<protein>
    <submittedName>
        <fullName evidence="1">Uncharacterized protein</fullName>
    </submittedName>
</protein>
<dbReference type="STRING" id="1080227.A8L45_16435"/>
<reference evidence="1 2" key="1">
    <citation type="submission" date="2016-05" db="EMBL/GenBank/DDBJ databases">
        <title>Genomic Taxonomy of the Vibrionaceae.</title>
        <authorList>
            <person name="Gomez-Gil B."/>
            <person name="Enciso-Ibarra J."/>
        </authorList>
    </citation>
    <scope>NUCLEOTIDE SEQUENCE [LARGE SCALE GENOMIC DNA]</scope>
    <source>
        <strain evidence="1 2">CAIM 1920</strain>
    </source>
</reference>
<evidence type="ECO:0000313" key="1">
    <source>
        <dbReference type="EMBL" id="ODA31592.1"/>
    </source>
</evidence>
<organism evidence="1 2">
    <name type="scientific">Veronia pacifica</name>
    <dbReference type="NCBI Taxonomy" id="1080227"/>
    <lineage>
        <taxon>Bacteria</taxon>
        <taxon>Pseudomonadati</taxon>
        <taxon>Pseudomonadota</taxon>
        <taxon>Gammaproteobacteria</taxon>
        <taxon>Vibrionales</taxon>
        <taxon>Vibrionaceae</taxon>
        <taxon>Veronia</taxon>
    </lineage>
</organism>
<sequence>MKINIHVEQLELTEKATYGEVYRAMYQAIQEHWPVMHAVSPDKQALAQQQAAATSAKKVLALRQTGRAR</sequence>
<dbReference type="OrthoDB" id="5918267at2"/>
<dbReference type="Proteomes" id="UP000094936">
    <property type="component" value="Unassembled WGS sequence"/>
</dbReference>
<evidence type="ECO:0000313" key="2">
    <source>
        <dbReference type="Proteomes" id="UP000094936"/>
    </source>
</evidence>
<dbReference type="AlphaFoldDB" id="A0A1C3EEB1"/>
<keyword evidence="2" id="KW-1185">Reference proteome</keyword>
<accession>A0A1C3EEB1</accession>
<name>A0A1C3EEB1_9GAMM</name>
<comment type="caution">
    <text evidence="1">The sequence shown here is derived from an EMBL/GenBank/DDBJ whole genome shotgun (WGS) entry which is preliminary data.</text>
</comment>
<proteinExistence type="predicted"/>
<dbReference type="RefSeq" id="WP_068904249.1">
    <property type="nucleotide sequence ID" value="NZ_JBHUIF010000033.1"/>
</dbReference>
<dbReference type="EMBL" id="LYBM01000033">
    <property type="protein sequence ID" value="ODA31592.1"/>
    <property type="molecule type" value="Genomic_DNA"/>
</dbReference>